<dbReference type="STRING" id="286115.A0A507BU71"/>
<comment type="caution">
    <text evidence="2">The sequence shown here is derived from an EMBL/GenBank/DDBJ whole genome shotgun (WGS) entry which is preliminary data.</text>
</comment>
<dbReference type="Proteomes" id="UP000317494">
    <property type="component" value="Unassembled WGS sequence"/>
</dbReference>
<evidence type="ECO:0000313" key="3">
    <source>
        <dbReference type="Proteomes" id="UP000317494"/>
    </source>
</evidence>
<dbReference type="EMBL" id="QEAN01000655">
    <property type="protein sequence ID" value="TPX30781.1"/>
    <property type="molecule type" value="Genomic_DNA"/>
</dbReference>
<reference evidence="2 3" key="1">
    <citation type="journal article" date="2019" name="Sci. Rep.">
        <title>Comparative genomics of chytrid fungi reveal insights into the obligate biotrophic and pathogenic lifestyle of Synchytrium endobioticum.</title>
        <authorList>
            <person name="van de Vossenberg B.T.L.H."/>
            <person name="Warris S."/>
            <person name="Nguyen H.D.T."/>
            <person name="van Gent-Pelzer M.P.E."/>
            <person name="Joly D.L."/>
            <person name="van de Geest H.C."/>
            <person name="Bonants P.J.M."/>
            <person name="Smith D.S."/>
            <person name="Levesque C.A."/>
            <person name="van der Lee T.A.J."/>
        </authorList>
    </citation>
    <scope>NUCLEOTIDE SEQUENCE [LARGE SCALE GENOMIC DNA]</scope>
    <source>
        <strain evidence="2 3">MB42</strain>
    </source>
</reference>
<name>A0A507BU71_9FUNG</name>
<dbReference type="PROSITE" id="PS51396">
    <property type="entry name" value="PUL"/>
    <property type="match status" value="1"/>
</dbReference>
<evidence type="ECO:0000259" key="1">
    <source>
        <dbReference type="PROSITE" id="PS51396"/>
    </source>
</evidence>
<dbReference type="Pfam" id="PF08324">
    <property type="entry name" value="PUL"/>
    <property type="match status" value="1"/>
</dbReference>
<protein>
    <recommendedName>
        <fullName evidence="1">PUL domain-containing protein</fullName>
    </recommendedName>
</protein>
<sequence>MVLRLICNLFKSPTATSYITSTQATNTNLIPRAILTTAVIENLLHEDTSAQQSAGSLSFNIARIIHDAYPDEEEWACEIVAAIGQGIEKTRDDEALLRLLATLGLLVQYAPASILDLCHALNMIAVIGKGVECMGSKNTDTSSKISQIGTEIIKMLEL</sequence>
<dbReference type="VEuPathDB" id="FungiDB:SeMB42_g07864"/>
<dbReference type="InterPro" id="IPR013535">
    <property type="entry name" value="PUL_dom"/>
</dbReference>
<dbReference type="AlphaFoldDB" id="A0A507BU71"/>
<proteinExistence type="predicted"/>
<keyword evidence="3" id="KW-1185">Reference proteome</keyword>
<feature type="domain" description="PUL" evidence="1">
    <location>
        <begin position="1"/>
        <end position="155"/>
    </location>
</feature>
<accession>A0A507BU71</accession>
<gene>
    <name evidence="2" type="ORF">SeMB42_g07864</name>
</gene>
<dbReference type="Gene3D" id="1.25.10.10">
    <property type="entry name" value="Leucine-rich Repeat Variant"/>
    <property type="match status" value="1"/>
</dbReference>
<dbReference type="InterPro" id="IPR011989">
    <property type="entry name" value="ARM-like"/>
</dbReference>
<organism evidence="2 3">
    <name type="scientific">Synchytrium endobioticum</name>
    <dbReference type="NCBI Taxonomy" id="286115"/>
    <lineage>
        <taxon>Eukaryota</taxon>
        <taxon>Fungi</taxon>
        <taxon>Fungi incertae sedis</taxon>
        <taxon>Chytridiomycota</taxon>
        <taxon>Chytridiomycota incertae sedis</taxon>
        <taxon>Chytridiomycetes</taxon>
        <taxon>Synchytriales</taxon>
        <taxon>Synchytriaceae</taxon>
        <taxon>Synchytrium</taxon>
    </lineage>
</organism>
<evidence type="ECO:0000313" key="2">
    <source>
        <dbReference type="EMBL" id="TPX30781.1"/>
    </source>
</evidence>